<name>B5HJC4_STRE2</name>
<dbReference type="eggNOG" id="ENOG5031ERE">
    <property type="taxonomic scope" value="Bacteria"/>
</dbReference>
<protein>
    <submittedName>
        <fullName evidence="2">Uncharacterized protein</fullName>
    </submittedName>
</protein>
<dbReference type="Proteomes" id="UP000002805">
    <property type="component" value="Chromosome"/>
</dbReference>
<dbReference type="HOGENOM" id="CLU_1348329_0_0_11"/>
<evidence type="ECO:0000313" key="3">
    <source>
        <dbReference type="Proteomes" id="UP000002805"/>
    </source>
</evidence>
<feature type="region of interest" description="Disordered" evidence="1">
    <location>
        <begin position="27"/>
        <end position="57"/>
    </location>
</feature>
<evidence type="ECO:0000256" key="1">
    <source>
        <dbReference type="SAM" id="MobiDB-lite"/>
    </source>
</evidence>
<reference evidence="3" key="1">
    <citation type="submission" date="2008-02" db="EMBL/GenBank/DDBJ databases">
        <authorList>
            <consortium name="The Broad Institute Genome Sequencing Platform"/>
            <person name="Fischbach M."/>
            <person name="Ward D."/>
            <person name="Young S."/>
            <person name="Jaffe D."/>
            <person name="Gnerre S."/>
            <person name="Berlin A."/>
            <person name="Heiman D."/>
            <person name="Hepburn T."/>
            <person name="Sykes S."/>
            <person name="Alvarado L."/>
            <person name="Kodira C.D."/>
            <person name="Straight P."/>
            <person name="Clardy J."/>
            <person name="Hung D."/>
            <person name="Kolter R."/>
            <person name="Mekalanos J."/>
            <person name="Walker S."/>
            <person name="Walsh C.T."/>
            <person name="Lander E."/>
            <person name="Galagan J."/>
            <person name="Nusbaum C."/>
            <person name="Birren B."/>
        </authorList>
    </citation>
    <scope>NUCLEOTIDE SEQUENCE [LARGE SCALE GENOMIC DNA]</scope>
    <source>
        <strain evidence="3">ATCC 25486 / DSM 40338 / CBS 914.69 / JCM 4507 / NBRC 13074 / NRRL 2958 / 5647</strain>
    </source>
</reference>
<reference evidence="3" key="2">
    <citation type="submission" date="2009-10" db="EMBL/GenBank/DDBJ databases">
        <title>The genome sequence of Streptomyces pristinaespiralis strain ATCC 25486.</title>
        <authorList>
            <consortium name="The Broad Institute Genome Sequencing Platform"/>
            <consortium name="Broad Institute Microbial Sequencing Center"/>
            <person name="Fischbach M."/>
            <person name="Godfrey P."/>
            <person name="Ward D."/>
            <person name="Young S."/>
            <person name="Zeng Q."/>
            <person name="Koehrsen M."/>
            <person name="Alvarado L."/>
            <person name="Berlin A.M."/>
            <person name="Bochicchio J."/>
            <person name="Borenstein D."/>
            <person name="Chapman S.B."/>
            <person name="Chen Z."/>
            <person name="Engels R."/>
            <person name="Freedman E."/>
            <person name="Gellesch M."/>
            <person name="Goldberg J."/>
            <person name="Griggs A."/>
            <person name="Gujja S."/>
            <person name="Heilman E.R."/>
            <person name="Heiman D.I."/>
            <person name="Hepburn T.A."/>
            <person name="Howarth C."/>
            <person name="Jen D."/>
            <person name="Larson L."/>
            <person name="Lewis B."/>
            <person name="Mehta T."/>
            <person name="Park D."/>
            <person name="Pearson M."/>
            <person name="Richards J."/>
            <person name="Roberts A."/>
            <person name="Saif S."/>
            <person name="Shea T.D."/>
            <person name="Shenoy N."/>
            <person name="Sisk P."/>
            <person name="Stolte C."/>
            <person name="Sykes S.N."/>
            <person name="Thomson T."/>
            <person name="Walk T."/>
            <person name="White J."/>
            <person name="Yandava C."/>
            <person name="Straight P."/>
            <person name="Clardy J."/>
            <person name="Hung D."/>
            <person name="Kolter R."/>
            <person name="Mekalanos J."/>
            <person name="Walker S."/>
            <person name="Walsh C.T."/>
            <person name="Wieland-Brown L.C."/>
            <person name="Haas B."/>
            <person name="Nusbaum C."/>
            <person name="Birren B."/>
        </authorList>
    </citation>
    <scope>NUCLEOTIDE SEQUENCE [LARGE SCALE GENOMIC DNA]</scope>
    <source>
        <strain evidence="3">ATCC 25486 / DSM 40338 / CBS 914.69 / JCM 4507 / NBRC 13074 / NRRL 2958 / 5647</strain>
    </source>
</reference>
<proteinExistence type="predicted"/>
<organism evidence="2 3">
    <name type="scientific">Streptomyces pristinaespiralis (strain ATCC 25486 / DSM 40338 / CBS 914.69 / JCM 4507 / KCC S-0507 / NBRC 13074 / NRRL 2958 / 5647)</name>
    <dbReference type="NCBI Taxonomy" id="457429"/>
    <lineage>
        <taxon>Bacteria</taxon>
        <taxon>Bacillati</taxon>
        <taxon>Actinomycetota</taxon>
        <taxon>Actinomycetes</taxon>
        <taxon>Kitasatosporales</taxon>
        <taxon>Streptomycetaceae</taxon>
        <taxon>Streptomyces</taxon>
    </lineage>
</organism>
<sequence>MVLRPARPARRTMHSAATPFVLHHWKEGGRREQRSGWRGTSPEFGDIKVTSPLNPSSSESVVAEVRGGSIPTATFESRGIHAEVLTLPTLNRMTLRLGDATVHTSRNRWAPTHRGRALRMRYGGDRYRLWAVNRRRYVLTRLPDGEDPGTRITVARSGRGRRRQIAVTVTGRAVAADITLAALFTGVDRSVLTRRGTVRAFVSRAFGLFAQTQY</sequence>
<keyword evidence="3" id="KW-1185">Reference proteome</keyword>
<accession>B5HJC4</accession>
<dbReference type="EMBL" id="CM000950">
    <property type="protein sequence ID" value="EDY66935.1"/>
    <property type="molecule type" value="Genomic_DNA"/>
</dbReference>
<dbReference type="AlphaFoldDB" id="B5HJC4"/>
<evidence type="ECO:0000313" key="2">
    <source>
        <dbReference type="EMBL" id="EDY66935.1"/>
    </source>
</evidence>
<gene>
    <name evidence="2" type="ORF">SSDG_05244</name>
</gene>